<sequence length="216" mass="24981">MWSLPLPRAVWYHPVESKDSEFGSFQKAEERPSFLRKAIVFSLFLFSYLFIMAIGYVLGGHTSWSAQLPGPSGTVRQIWQGNDTFTGAPRPEFEQAWVAMLPKERGFIRISKNVEHSVTVFHQLHCVYALQIAYHTLKKDIHADFKPLMHVNMEPDHIEHCFDYIRQALMCHADTNLEYNDPVTKVTTGWGTERVCRDFDAVIRWADDNGVLKKQH</sequence>
<dbReference type="GO" id="GO:0016491">
    <property type="term" value="F:oxidoreductase activity"/>
    <property type="evidence" value="ECO:0007669"/>
    <property type="project" value="UniProtKB-KW"/>
</dbReference>
<dbReference type="Proteomes" id="UP000799440">
    <property type="component" value="Unassembled WGS sequence"/>
</dbReference>
<comment type="similarity">
    <text evidence="3">Belongs to the ustYa family.</text>
</comment>
<dbReference type="OrthoDB" id="3687641at2759"/>
<evidence type="ECO:0000256" key="1">
    <source>
        <dbReference type="ARBA" id="ARBA00004685"/>
    </source>
</evidence>
<keyword evidence="6" id="KW-1185">Reference proteome</keyword>
<organism evidence="5 6">
    <name type="scientific">Sporormia fimetaria CBS 119925</name>
    <dbReference type="NCBI Taxonomy" id="1340428"/>
    <lineage>
        <taxon>Eukaryota</taxon>
        <taxon>Fungi</taxon>
        <taxon>Dikarya</taxon>
        <taxon>Ascomycota</taxon>
        <taxon>Pezizomycotina</taxon>
        <taxon>Dothideomycetes</taxon>
        <taxon>Pleosporomycetidae</taxon>
        <taxon>Pleosporales</taxon>
        <taxon>Sporormiaceae</taxon>
        <taxon>Sporormia</taxon>
    </lineage>
</organism>
<dbReference type="PANTHER" id="PTHR33365:SF11">
    <property type="entry name" value="TAT PATHWAY SIGNAL SEQUENCE"/>
    <property type="match status" value="1"/>
</dbReference>
<keyword evidence="4" id="KW-0472">Membrane</keyword>
<keyword evidence="4" id="KW-1133">Transmembrane helix</keyword>
<dbReference type="GO" id="GO:0043386">
    <property type="term" value="P:mycotoxin biosynthetic process"/>
    <property type="evidence" value="ECO:0007669"/>
    <property type="project" value="InterPro"/>
</dbReference>
<proteinExistence type="inferred from homology"/>
<keyword evidence="2" id="KW-0560">Oxidoreductase</keyword>
<dbReference type="InterPro" id="IPR021765">
    <property type="entry name" value="UstYa-like"/>
</dbReference>
<evidence type="ECO:0000313" key="5">
    <source>
        <dbReference type="EMBL" id="KAF2748551.1"/>
    </source>
</evidence>
<reference evidence="5" key="1">
    <citation type="journal article" date="2020" name="Stud. Mycol.">
        <title>101 Dothideomycetes genomes: a test case for predicting lifestyles and emergence of pathogens.</title>
        <authorList>
            <person name="Haridas S."/>
            <person name="Albert R."/>
            <person name="Binder M."/>
            <person name="Bloem J."/>
            <person name="Labutti K."/>
            <person name="Salamov A."/>
            <person name="Andreopoulos B."/>
            <person name="Baker S."/>
            <person name="Barry K."/>
            <person name="Bills G."/>
            <person name="Bluhm B."/>
            <person name="Cannon C."/>
            <person name="Castanera R."/>
            <person name="Culley D."/>
            <person name="Daum C."/>
            <person name="Ezra D."/>
            <person name="Gonzalez J."/>
            <person name="Henrissat B."/>
            <person name="Kuo A."/>
            <person name="Liang C."/>
            <person name="Lipzen A."/>
            <person name="Lutzoni F."/>
            <person name="Magnuson J."/>
            <person name="Mondo S."/>
            <person name="Nolan M."/>
            <person name="Ohm R."/>
            <person name="Pangilinan J."/>
            <person name="Park H.-J."/>
            <person name="Ramirez L."/>
            <person name="Alfaro M."/>
            <person name="Sun H."/>
            <person name="Tritt A."/>
            <person name="Yoshinaga Y."/>
            <person name="Zwiers L.-H."/>
            <person name="Turgeon B."/>
            <person name="Goodwin S."/>
            <person name="Spatafora J."/>
            <person name="Crous P."/>
            <person name="Grigoriev I."/>
        </authorList>
    </citation>
    <scope>NUCLEOTIDE SEQUENCE</scope>
    <source>
        <strain evidence="5">CBS 119925</strain>
    </source>
</reference>
<evidence type="ECO:0008006" key="7">
    <source>
        <dbReference type="Google" id="ProtNLM"/>
    </source>
</evidence>
<evidence type="ECO:0000256" key="4">
    <source>
        <dbReference type="SAM" id="Phobius"/>
    </source>
</evidence>
<dbReference type="Pfam" id="PF11807">
    <property type="entry name" value="UstYa"/>
    <property type="match status" value="1"/>
</dbReference>
<evidence type="ECO:0000256" key="2">
    <source>
        <dbReference type="ARBA" id="ARBA00023002"/>
    </source>
</evidence>
<name>A0A6A6VH82_9PLEO</name>
<feature type="transmembrane region" description="Helical" evidence="4">
    <location>
        <begin position="38"/>
        <end position="58"/>
    </location>
</feature>
<gene>
    <name evidence="5" type="ORF">M011DRAFT_352940</name>
</gene>
<comment type="pathway">
    <text evidence="1">Mycotoxin biosynthesis.</text>
</comment>
<keyword evidence="4" id="KW-0812">Transmembrane</keyword>
<protein>
    <recommendedName>
        <fullName evidence="7">Tat pathway signal sequence</fullName>
    </recommendedName>
</protein>
<evidence type="ECO:0000313" key="6">
    <source>
        <dbReference type="Proteomes" id="UP000799440"/>
    </source>
</evidence>
<dbReference type="AlphaFoldDB" id="A0A6A6VH82"/>
<evidence type="ECO:0000256" key="3">
    <source>
        <dbReference type="ARBA" id="ARBA00035112"/>
    </source>
</evidence>
<accession>A0A6A6VH82</accession>
<dbReference type="PANTHER" id="PTHR33365">
    <property type="entry name" value="YALI0B05434P"/>
    <property type="match status" value="1"/>
</dbReference>
<dbReference type="EMBL" id="MU006569">
    <property type="protein sequence ID" value="KAF2748551.1"/>
    <property type="molecule type" value="Genomic_DNA"/>
</dbReference>